<dbReference type="GO" id="GO:0016747">
    <property type="term" value="F:acyltransferase activity, transferring groups other than amino-acyl groups"/>
    <property type="evidence" value="ECO:0007669"/>
    <property type="project" value="InterPro"/>
</dbReference>
<gene>
    <name evidence="4" type="ORF">GGQ83_002295</name>
</gene>
<name>A0A840AD55_9PROT</name>
<feature type="domain" description="N-acetyltransferase" evidence="3">
    <location>
        <begin position="1"/>
        <end position="103"/>
    </location>
</feature>
<dbReference type="CDD" id="cd04301">
    <property type="entry name" value="NAT_SF"/>
    <property type="match status" value="1"/>
</dbReference>
<dbReference type="PROSITE" id="PS51186">
    <property type="entry name" value="GNAT"/>
    <property type="match status" value="1"/>
</dbReference>
<protein>
    <submittedName>
        <fullName evidence="4">Ribosomal protein S18 acetylase RimI-like enzyme</fullName>
    </submittedName>
</protein>
<comment type="caution">
    <text evidence="4">The sequence shown here is derived from an EMBL/GenBank/DDBJ whole genome shotgun (WGS) entry which is preliminary data.</text>
</comment>
<dbReference type="InterPro" id="IPR016181">
    <property type="entry name" value="Acyl_CoA_acyltransferase"/>
</dbReference>
<proteinExistence type="predicted"/>
<evidence type="ECO:0000313" key="4">
    <source>
        <dbReference type="EMBL" id="MBB3898852.1"/>
    </source>
</evidence>
<dbReference type="GO" id="GO:0005840">
    <property type="term" value="C:ribosome"/>
    <property type="evidence" value="ECO:0007669"/>
    <property type="project" value="UniProtKB-KW"/>
</dbReference>
<evidence type="ECO:0000256" key="1">
    <source>
        <dbReference type="ARBA" id="ARBA00022679"/>
    </source>
</evidence>
<keyword evidence="2" id="KW-0012">Acyltransferase</keyword>
<dbReference type="Proteomes" id="UP000553193">
    <property type="component" value="Unassembled WGS sequence"/>
</dbReference>
<accession>A0A840AD55</accession>
<evidence type="ECO:0000256" key="2">
    <source>
        <dbReference type="ARBA" id="ARBA00023315"/>
    </source>
</evidence>
<dbReference type="EMBL" id="JACIDJ010000003">
    <property type="protein sequence ID" value="MBB3898852.1"/>
    <property type="molecule type" value="Genomic_DNA"/>
</dbReference>
<keyword evidence="4" id="KW-0689">Ribosomal protein</keyword>
<dbReference type="PANTHER" id="PTHR43877">
    <property type="entry name" value="AMINOALKYLPHOSPHONATE N-ACETYLTRANSFERASE-RELATED-RELATED"/>
    <property type="match status" value="1"/>
</dbReference>
<organism evidence="4 5">
    <name type="scientific">Roseococcus suduntuyensis</name>
    <dbReference type="NCBI Taxonomy" id="455361"/>
    <lineage>
        <taxon>Bacteria</taxon>
        <taxon>Pseudomonadati</taxon>
        <taxon>Pseudomonadota</taxon>
        <taxon>Alphaproteobacteria</taxon>
        <taxon>Acetobacterales</taxon>
        <taxon>Roseomonadaceae</taxon>
        <taxon>Roseococcus</taxon>
    </lineage>
</organism>
<dbReference type="Pfam" id="PF13508">
    <property type="entry name" value="Acetyltransf_7"/>
    <property type="match status" value="1"/>
</dbReference>
<evidence type="ECO:0000313" key="5">
    <source>
        <dbReference type="Proteomes" id="UP000553193"/>
    </source>
</evidence>
<keyword evidence="5" id="KW-1185">Reference proteome</keyword>
<sequence>MQALVLPRSRVWVADDEAGLPAGFAALTPGRLDHLYVAPGSQGRGLGDALLREVKLASPDGLTLHVFQRNAPARRFYERRGFRLIALRDGQENEEREPDAIYT</sequence>
<dbReference type="InterPro" id="IPR000182">
    <property type="entry name" value="GNAT_dom"/>
</dbReference>
<keyword evidence="4" id="KW-0687">Ribonucleoprotein</keyword>
<dbReference type="AlphaFoldDB" id="A0A840AD55"/>
<evidence type="ECO:0000259" key="3">
    <source>
        <dbReference type="PROSITE" id="PS51186"/>
    </source>
</evidence>
<dbReference type="PANTHER" id="PTHR43877:SF2">
    <property type="entry name" value="AMINOALKYLPHOSPHONATE N-ACETYLTRANSFERASE-RELATED"/>
    <property type="match status" value="1"/>
</dbReference>
<dbReference type="Gene3D" id="3.40.630.30">
    <property type="match status" value="1"/>
</dbReference>
<dbReference type="SUPFAM" id="SSF55729">
    <property type="entry name" value="Acyl-CoA N-acyltransferases (Nat)"/>
    <property type="match status" value="1"/>
</dbReference>
<dbReference type="RefSeq" id="WP_340643622.1">
    <property type="nucleotide sequence ID" value="NZ_JACIDJ010000003.1"/>
</dbReference>
<reference evidence="4 5" key="1">
    <citation type="submission" date="2020-08" db="EMBL/GenBank/DDBJ databases">
        <title>Genomic Encyclopedia of Type Strains, Phase IV (KMG-IV): sequencing the most valuable type-strain genomes for metagenomic binning, comparative biology and taxonomic classification.</title>
        <authorList>
            <person name="Goeker M."/>
        </authorList>
    </citation>
    <scope>NUCLEOTIDE SEQUENCE [LARGE SCALE GENOMIC DNA]</scope>
    <source>
        <strain evidence="4 5">DSM 19979</strain>
    </source>
</reference>
<keyword evidence="1" id="KW-0808">Transferase</keyword>
<dbReference type="InterPro" id="IPR050832">
    <property type="entry name" value="Bact_Acetyltransf"/>
</dbReference>